<dbReference type="Proteomes" id="UP000651208">
    <property type="component" value="Unassembled WGS sequence"/>
</dbReference>
<evidence type="ECO:0000313" key="2">
    <source>
        <dbReference type="Proteomes" id="UP000651208"/>
    </source>
</evidence>
<comment type="caution">
    <text evidence="1">The sequence shown here is derived from an EMBL/GenBank/DDBJ whole genome shotgun (WGS) entry which is preliminary data.</text>
</comment>
<protein>
    <submittedName>
        <fullName evidence="1">YhcH/YjgK/YiaL family protein</fullName>
    </submittedName>
</protein>
<accession>A0ABR7QVQ9</accession>
<evidence type="ECO:0000313" key="1">
    <source>
        <dbReference type="EMBL" id="MBC9130302.1"/>
    </source>
</evidence>
<reference evidence="1 2" key="1">
    <citation type="submission" date="2020-06" db="EMBL/GenBank/DDBJ databases">
        <title>Frischella cerana isolated from Apis cerana gut homogenate.</title>
        <authorList>
            <person name="Wolter L.A."/>
            <person name="Suenami S."/>
            <person name="Miyazaki R."/>
        </authorList>
    </citation>
    <scope>NUCLEOTIDE SEQUENCE [LARGE SCALE GENOMIC DNA]</scope>
    <source>
        <strain evidence="1 2">Ac13</strain>
    </source>
</reference>
<organism evidence="1 2">
    <name type="scientific">Frischella japonica</name>
    <dbReference type="NCBI Taxonomy" id="2741544"/>
    <lineage>
        <taxon>Bacteria</taxon>
        <taxon>Pseudomonadati</taxon>
        <taxon>Pseudomonadota</taxon>
        <taxon>Gammaproteobacteria</taxon>
        <taxon>Orbales</taxon>
        <taxon>Orbaceae</taxon>
        <taxon>Frischella</taxon>
    </lineage>
</organism>
<dbReference type="EMBL" id="JABURY010000006">
    <property type="protein sequence ID" value="MBC9130302.1"/>
    <property type="molecule type" value="Genomic_DNA"/>
</dbReference>
<keyword evidence="2" id="KW-1185">Reference proteome</keyword>
<dbReference type="RefSeq" id="WP_187754735.1">
    <property type="nucleotide sequence ID" value="NZ_JABURY010000006.1"/>
</dbReference>
<dbReference type="InterPro" id="IPR004375">
    <property type="entry name" value="NanQ/TabA/YiaL"/>
</dbReference>
<dbReference type="SUPFAM" id="SSF51197">
    <property type="entry name" value="Clavaminate synthase-like"/>
    <property type="match status" value="1"/>
</dbReference>
<dbReference type="InterPro" id="IPR037012">
    <property type="entry name" value="NanQ/TabA/YiaL_sf"/>
</dbReference>
<dbReference type="NCBIfam" id="TIGR00022">
    <property type="entry name" value="YhcH/YjgK/YiaL family protein"/>
    <property type="match status" value="1"/>
</dbReference>
<dbReference type="Gene3D" id="2.60.120.370">
    <property type="entry name" value="YhcH/YjgK/YiaL"/>
    <property type="match status" value="1"/>
</dbReference>
<dbReference type="PANTHER" id="PTHR34986">
    <property type="entry name" value="EVOLVED BETA-GALACTOSIDASE SUBUNIT BETA"/>
    <property type="match status" value="1"/>
</dbReference>
<sequence length="156" mass="17812">MIIGNIEHLDRVPFLPKKLQRAIEYVRDNVNSNTPLGRYEIEGNDIFFIVSDSSTRFIDEALPEYHKRYIDVQIVINGAEGMAIATLPAHTEIVDDRLEKDDIAFVKTPSEETMYVAHVNDFVIFYPGELHKPLCAINQQLAKIRKVVVKVDVNCL</sequence>
<name>A0ABR7QVQ9_9GAMM</name>
<dbReference type="PANTHER" id="PTHR34986:SF4">
    <property type="entry name" value="EVOLVED BETA-GALACTOSIDASE SUBUNIT BETA-RELATED"/>
    <property type="match status" value="1"/>
</dbReference>
<dbReference type="Pfam" id="PF04074">
    <property type="entry name" value="DUF386"/>
    <property type="match status" value="1"/>
</dbReference>
<proteinExistence type="predicted"/>
<gene>
    <name evidence="1" type="ORF">FcAc13_03150</name>
</gene>